<evidence type="ECO:0000313" key="7">
    <source>
        <dbReference type="EMBL" id="KAG2459940.1"/>
    </source>
</evidence>
<dbReference type="EMBL" id="JAATIS010005064">
    <property type="protein sequence ID" value="KAG2459940.1"/>
    <property type="molecule type" value="Genomic_DNA"/>
</dbReference>
<dbReference type="Pfam" id="PF13886">
    <property type="entry name" value="TM7S3_TM198"/>
    <property type="match status" value="1"/>
</dbReference>
<comment type="subcellular location">
    <subcellularLocation>
        <location evidence="1">Membrane</location>
        <topology evidence="1">Multi-pass membrane protein</topology>
    </subcellularLocation>
</comment>
<evidence type="ECO:0000313" key="8">
    <source>
        <dbReference type="Proteomes" id="UP000886611"/>
    </source>
</evidence>
<keyword evidence="3 5" id="KW-1133">Transmembrane helix</keyword>
<dbReference type="AlphaFoldDB" id="A0A8X7X2E2"/>
<evidence type="ECO:0000256" key="4">
    <source>
        <dbReference type="ARBA" id="ARBA00023136"/>
    </source>
</evidence>
<sequence length="523" mass="58945">MCEGRLLAFQSGWDVPQQKEGESAAFLGHYIPRDARWQLPWTEMVPQIPSGHHRTWSLVLQPCWVLWAPPGGAHKEPGDSFCHYDPEVLRSHEDGSLGYLRKEEEGTLPGQGLFKALIETQQDPVPGGCNNGSNISDPNIYVSYNLFETTISFEPASTGYARGQTTSPCSTLGRQFQYEVYQYLLPENNLSEEVLIYHLQRVVIEQGTANGKPIKSLNANEETRVSFNSVPGQGVIFLVIVKDNVLNTSSLYLPAHTYACDFASIVDNCYTLGKISTKVFFIFIGIAGLFICFFGHRYFKCARLGLTAMTGIISGALVALCWWRFGSVIMCMAMVSIILGLILASIIFFTRLGDFNIFQSDIIFWVLFCVIALIVPLLFIWWPREGNIIACGVVGAYAVVLAVHTFASTTFAYITFNTLKRALNDDFSRSFTNVHFQDIDIVMLVVWVCLAGSGIAVQYCRERTNPLFPPNPYMIWKQEQERRKTNILDPSYHIPPLRVRLKNKLEDLFKREEPTGERTPLLL</sequence>
<feature type="transmembrane region" description="Helical" evidence="5">
    <location>
        <begin position="279"/>
        <end position="299"/>
    </location>
</feature>
<feature type="non-terminal residue" evidence="7">
    <location>
        <position position="523"/>
    </location>
</feature>
<evidence type="ECO:0000259" key="6">
    <source>
        <dbReference type="Pfam" id="PF13886"/>
    </source>
</evidence>
<gene>
    <name evidence="7" type="primary">Tm7sf3</name>
    <name evidence="7" type="ORF">GTO96_0021642</name>
</gene>
<feature type="transmembrane region" description="Helical" evidence="5">
    <location>
        <begin position="331"/>
        <end position="350"/>
    </location>
</feature>
<dbReference type="InterPro" id="IPR025256">
    <property type="entry name" value="TM7S3/TM198-like_dom"/>
</dbReference>
<evidence type="ECO:0000256" key="3">
    <source>
        <dbReference type="ARBA" id="ARBA00022989"/>
    </source>
</evidence>
<keyword evidence="4 5" id="KW-0472">Membrane</keyword>
<protein>
    <submittedName>
        <fullName evidence="7">TM7S3 protein</fullName>
    </submittedName>
</protein>
<evidence type="ECO:0000256" key="5">
    <source>
        <dbReference type="SAM" id="Phobius"/>
    </source>
</evidence>
<dbReference type="GO" id="GO:0043069">
    <property type="term" value="P:negative regulation of programmed cell death"/>
    <property type="evidence" value="ECO:0007669"/>
    <property type="project" value="TreeGrafter"/>
</dbReference>
<dbReference type="Pfam" id="PF25992">
    <property type="entry name" value="Ig_TM7SF3_N"/>
    <property type="match status" value="1"/>
</dbReference>
<dbReference type="InterPro" id="IPR042502">
    <property type="entry name" value="TM7SF3"/>
</dbReference>
<feature type="transmembrane region" description="Helical" evidence="5">
    <location>
        <begin position="306"/>
        <end position="325"/>
    </location>
</feature>
<keyword evidence="8" id="KW-1185">Reference proteome</keyword>
<dbReference type="GO" id="GO:0005886">
    <property type="term" value="C:plasma membrane"/>
    <property type="evidence" value="ECO:0007669"/>
    <property type="project" value="TreeGrafter"/>
</dbReference>
<name>A0A8X7X2E2_POLSE</name>
<dbReference type="Proteomes" id="UP000886611">
    <property type="component" value="Unassembled WGS sequence"/>
</dbReference>
<feature type="transmembrane region" description="Helical" evidence="5">
    <location>
        <begin position="362"/>
        <end position="382"/>
    </location>
</feature>
<dbReference type="PANTHER" id="PTHR15937">
    <property type="entry name" value="TRANSMEMBRANE 7 SUPERFAMILY MEMBER 3"/>
    <property type="match status" value="1"/>
</dbReference>
<feature type="transmembrane region" description="Helical" evidence="5">
    <location>
        <begin position="439"/>
        <end position="459"/>
    </location>
</feature>
<proteinExistence type="predicted"/>
<feature type="non-terminal residue" evidence="7">
    <location>
        <position position="1"/>
    </location>
</feature>
<feature type="domain" description="TM7S3/TM198-like" evidence="6">
    <location>
        <begin position="302"/>
        <end position="459"/>
    </location>
</feature>
<organism evidence="7 8">
    <name type="scientific">Polypterus senegalus</name>
    <name type="common">Senegal bichir</name>
    <dbReference type="NCBI Taxonomy" id="55291"/>
    <lineage>
        <taxon>Eukaryota</taxon>
        <taxon>Metazoa</taxon>
        <taxon>Chordata</taxon>
        <taxon>Craniata</taxon>
        <taxon>Vertebrata</taxon>
        <taxon>Euteleostomi</taxon>
        <taxon>Actinopterygii</taxon>
        <taxon>Polypteriformes</taxon>
        <taxon>Polypteridae</taxon>
        <taxon>Polypterus</taxon>
    </lineage>
</organism>
<reference evidence="7 8" key="1">
    <citation type="journal article" date="2021" name="Cell">
        <title>Tracing the genetic footprints of vertebrate landing in non-teleost ray-finned fishes.</title>
        <authorList>
            <person name="Bi X."/>
            <person name="Wang K."/>
            <person name="Yang L."/>
            <person name="Pan H."/>
            <person name="Jiang H."/>
            <person name="Wei Q."/>
            <person name="Fang M."/>
            <person name="Yu H."/>
            <person name="Zhu C."/>
            <person name="Cai Y."/>
            <person name="He Y."/>
            <person name="Gan X."/>
            <person name="Zeng H."/>
            <person name="Yu D."/>
            <person name="Zhu Y."/>
            <person name="Jiang H."/>
            <person name="Qiu Q."/>
            <person name="Yang H."/>
            <person name="Zhang Y.E."/>
            <person name="Wang W."/>
            <person name="Zhu M."/>
            <person name="He S."/>
            <person name="Zhang G."/>
        </authorList>
    </citation>
    <scope>NUCLEOTIDE SEQUENCE [LARGE SCALE GENOMIC DNA]</scope>
    <source>
        <strain evidence="7">Bchr_013</strain>
    </source>
</reference>
<evidence type="ECO:0000256" key="1">
    <source>
        <dbReference type="ARBA" id="ARBA00004141"/>
    </source>
</evidence>
<feature type="transmembrane region" description="Helical" evidence="5">
    <location>
        <begin position="394"/>
        <end position="419"/>
    </location>
</feature>
<accession>A0A8X7X2E2</accession>
<keyword evidence="2 5" id="KW-0812">Transmembrane</keyword>
<evidence type="ECO:0000256" key="2">
    <source>
        <dbReference type="ARBA" id="ARBA00022692"/>
    </source>
</evidence>
<comment type="caution">
    <text evidence="7">The sequence shown here is derived from an EMBL/GenBank/DDBJ whole genome shotgun (WGS) entry which is preliminary data.</text>
</comment>
<dbReference type="PANTHER" id="PTHR15937:SF3">
    <property type="entry name" value="TRANSMEMBRANE 7 SUPERFAMILY MEMBER 3"/>
    <property type="match status" value="1"/>
</dbReference>